<keyword evidence="1" id="KW-0732">Signal</keyword>
<organism evidence="2 3">
    <name type="scientific">Sulfuriferula nivalis</name>
    <dbReference type="NCBI Taxonomy" id="2675298"/>
    <lineage>
        <taxon>Bacteria</taxon>
        <taxon>Pseudomonadati</taxon>
        <taxon>Pseudomonadota</taxon>
        <taxon>Betaproteobacteria</taxon>
        <taxon>Nitrosomonadales</taxon>
        <taxon>Sulfuricellaceae</taxon>
        <taxon>Sulfuriferula</taxon>
    </lineage>
</organism>
<gene>
    <name evidence="2" type="ORF">SFSGTM_24430</name>
</gene>
<dbReference type="AlphaFoldDB" id="A0A809RJS0"/>
<evidence type="ECO:0000313" key="2">
    <source>
        <dbReference type="EMBL" id="BBP01735.1"/>
    </source>
</evidence>
<sequence length="155" mass="17459">MKRLFVAGFLFLLSLSAFADIDTTVLHELSVKMVVQATKIASAFTENKMRTDDGVYQDIWLEEFNISDSLEIVVNTVELYKGLSSKSKDSLVIHALDNLMLTNESCKINLVNLTNSRDSIHNIHLKNEVAKQSDYANQACDGIEKMQKVFLKTLN</sequence>
<feature type="chain" id="PRO_5032351674" evidence="1">
    <location>
        <begin position="20"/>
        <end position="155"/>
    </location>
</feature>
<reference evidence="3" key="1">
    <citation type="submission" date="2019-11" db="EMBL/GenBank/DDBJ databases">
        <title>Isolation and characterization of a novel species in the genus Sulfuriferula.</title>
        <authorList>
            <person name="Mochizuki J."/>
            <person name="Kojima H."/>
            <person name="Fukui M."/>
        </authorList>
    </citation>
    <scope>NUCLEOTIDE SEQUENCE [LARGE SCALE GENOMIC DNA]</scope>
    <source>
        <strain evidence="3">SGTM</strain>
    </source>
</reference>
<accession>A0A809RJS0</accession>
<evidence type="ECO:0000256" key="1">
    <source>
        <dbReference type="SAM" id="SignalP"/>
    </source>
</evidence>
<dbReference type="Proteomes" id="UP000463939">
    <property type="component" value="Chromosome"/>
</dbReference>
<dbReference type="RefSeq" id="WP_162085464.1">
    <property type="nucleotide sequence ID" value="NZ_AP021881.1"/>
</dbReference>
<dbReference type="EMBL" id="AP021881">
    <property type="protein sequence ID" value="BBP01735.1"/>
    <property type="molecule type" value="Genomic_DNA"/>
</dbReference>
<name>A0A809RJS0_9PROT</name>
<protein>
    <submittedName>
        <fullName evidence="2">Uncharacterized protein</fullName>
    </submittedName>
</protein>
<proteinExistence type="predicted"/>
<evidence type="ECO:0000313" key="3">
    <source>
        <dbReference type="Proteomes" id="UP000463939"/>
    </source>
</evidence>
<keyword evidence="3" id="KW-1185">Reference proteome</keyword>
<dbReference type="KEGG" id="sniv:SFSGTM_24430"/>
<feature type="signal peptide" evidence="1">
    <location>
        <begin position="1"/>
        <end position="19"/>
    </location>
</feature>